<comment type="caution">
    <text evidence="6">Lacks conserved residue(s) required for the propagation of feature annotation.</text>
</comment>
<feature type="binding site" evidence="6">
    <location>
        <position position="80"/>
    </location>
    <ligand>
        <name>S-adenosyl-L-methionine</name>
        <dbReference type="ChEBI" id="CHEBI:59789"/>
    </ligand>
</feature>
<keyword evidence="2 6" id="KW-0698">rRNA processing</keyword>
<dbReference type="EC" id="2.1.1.-" evidence="6"/>
<keyword evidence="4 6" id="KW-0808">Transferase</keyword>
<dbReference type="GO" id="GO:0005829">
    <property type="term" value="C:cytosol"/>
    <property type="evidence" value="ECO:0007669"/>
    <property type="project" value="TreeGrafter"/>
</dbReference>
<dbReference type="CDD" id="cd02440">
    <property type="entry name" value="AdoMet_MTases"/>
    <property type="match status" value="1"/>
</dbReference>
<sequence length="231" mass="26663">MMSYRKITKKDLLEKYSSKISILKEYAQMIYDQNQVMNITGFKTLDDIFEQGILDSILAFENYMMHYDENLENKKILDVGAGAGFPSIPILIALDNKFNLTIIESQKKRCNFLEKVKARFNLSVNIINSRVEEFFKLTNYFEIITARAVASIKVLYLSAAHLLKNRGKFVLLKGENFRDELTDIVNIAKYMGEMGGFEYDNVLNETSSVVVINKGKIPDDWPHSWTKINKM</sequence>
<dbReference type="HAMAP" id="MF_00074">
    <property type="entry name" value="16SrRNA_methyltr_G"/>
    <property type="match status" value="1"/>
</dbReference>
<gene>
    <name evidence="6" type="primary">rsmG</name>
    <name evidence="7" type="ordered locus">MBIO_0779</name>
</gene>
<evidence type="ECO:0000256" key="1">
    <source>
        <dbReference type="ARBA" id="ARBA00022490"/>
    </source>
</evidence>
<dbReference type="EMBL" id="AP009608">
    <property type="protein sequence ID" value="BAH70044.1"/>
    <property type="molecule type" value="Genomic_DNA"/>
</dbReference>
<reference evidence="7 8" key="1">
    <citation type="journal article" date="2009" name="Curr. Microbiol.">
        <title>Molecular cloning and expression of a novel cholinephosphotransferase involved in glycoglycerophospholipid biosynthesis of Mycoplasma fermentans.</title>
        <authorList>
            <person name="Ishida N."/>
            <person name="Irikura D."/>
            <person name="Matsuda K."/>
            <person name="Sato S."/>
            <person name="Asano K."/>
        </authorList>
    </citation>
    <scope>NUCLEOTIDE SEQUENCE [LARGE SCALE GENOMIC DNA]</scope>
    <source>
        <strain evidence="8">ATCC 19989 / NBRC 14854 / NCTC 10117 / PG18</strain>
    </source>
</reference>
<dbReference type="Gene3D" id="3.40.50.150">
    <property type="entry name" value="Vaccinia Virus protein VP39"/>
    <property type="match status" value="1"/>
</dbReference>
<dbReference type="PATRIC" id="fig|496833.3.peg.372"/>
<dbReference type="NCBIfam" id="TIGR00138">
    <property type="entry name" value="rsmG_gidB"/>
    <property type="match status" value="1"/>
</dbReference>
<dbReference type="GO" id="GO:0070043">
    <property type="term" value="F:rRNA (guanine-N7-)-methyltransferase activity"/>
    <property type="evidence" value="ECO:0007669"/>
    <property type="project" value="UniProtKB-UniRule"/>
</dbReference>
<keyword evidence="5 6" id="KW-0949">S-adenosyl-L-methionine</keyword>
<protein>
    <recommendedName>
        <fullName evidence="6">Ribosomal RNA small subunit methyltransferase G</fullName>
        <ecNumber evidence="6">2.1.1.-</ecNumber>
    </recommendedName>
    <alternativeName>
        <fullName evidence="6">16S rRNA 7-methylguanosine methyltransferase</fullName>
        <shortName evidence="6">16S rRNA m7G methyltransferase</shortName>
    </alternativeName>
</protein>
<keyword evidence="8" id="KW-1185">Reference proteome</keyword>
<dbReference type="PANTHER" id="PTHR31760">
    <property type="entry name" value="S-ADENOSYL-L-METHIONINE-DEPENDENT METHYLTRANSFERASES SUPERFAMILY PROTEIN"/>
    <property type="match status" value="1"/>
</dbReference>
<evidence type="ECO:0000256" key="3">
    <source>
        <dbReference type="ARBA" id="ARBA00022603"/>
    </source>
</evidence>
<keyword evidence="3 6" id="KW-0489">Methyltransferase</keyword>
<evidence type="ECO:0000313" key="7">
    <source>
        <dbReference type="EMBL" id="BAH70044.1"/>
    </source>
</evidence>
<dbReference type="InterPro" id="IPR029063">
    <property type="entry name" value="SAM-dependent_MTases_sf"/>
</dbReference>
<dbReference type="Proteomes" id="UP000006810">
    <property type="component" value="Chromosome"/>
</dbReference>
<name>C4XFX2_MYCFP</name>
<dbReference type="KEGG" id="mfp:MBIO_0779"/>
<feature type="binding site" evidence="6">
    <location>
        <begin position="131"/>
        <end position="132"/>
    </location>
    <ligand>
        <name>S-adenosyl-L-methionine</name>
        <dbReference type="ChEBI" id="CHEBI:59789"/>
    </ligand>
</feature>
<feature type="binding site" evidence="6">
    <location>
        <position position="147"/>
    </location>
    <ligand>
        <name>S-adenosyl-L-methionine</name>
        <dbReference type="ChEBI" id="CHEBI:59789"/>
    </ligand>
</feature>
<dbReference type="HOGENOM" id="CLU_065341_0_1_14"/>
<comment type="function">
    <text evidence="6">Specifically methylates the N7 position of a guanine in 16S rRNA.</text>
</comment>
<comment type="subcellular location">
    <subcellularLocation>
        <location evidence="6">Cytoplasm</location>
    </subcellularLocation>
</comment>
<dbReference type="InterPro" id="IPR003682">
    <property type="entry name" value="rRNA_ssu_MeTfrase_G"/>
</dbReference>
<feature type="binding site" evidence="6">
    <location>
        <position position="85"/>
    </location>
    <ligand>
        <name>S-adenosyl-L-methionine</name>
        <dbReference type="ChEBI" id="CHEBI:59789"/>
    </ligand>
</feature>
<dbReference type="eggNOG" id="COG0357">
    <property type="taxonomic scope" value="Bacteria"/>
</dbReference>
<dbReference type="AlphaFoldDB" id="C4XFX2"/>
<evidence type="ECO:0000256" key="2">
    <source>
        <dbReference type="ARBA" id="ARBA00022552"/>
    </source>
</evidence>
<evidence type="ECO:0000256" key="4">
    <source>
        <dbReference type="ARBA" id="ARBA00022679"/>
    </source>
</evidence>
<evidence type="ECO:0000256" key="5">
    <source>
        <dbReference type="ARBA" id="ARBA00022691"/>
    </source>
</evidence>
<dbReference type="PIRSF" id="PIRSF003078">
    <property type="entry name" value="GidB"/>
    <property type="match status" value="1"/>
</dbReference>
<evidence type="ECO:0000313" key="8">
    <source>
        <dbReference type="Proteomes" id="UP000006810"/>
    </source>
</evidence>
<organism evidence="7 8">
    <name type="scientific">Mycoplasmopsis fermentans (strain ATCC 19989 / NBRC 14854 / NCTC 10117 / PG18)</name>
    <name type="common">Mycoplasma fermentans</name>
    <dbReference type="NCBI Taxonomy" id="496833"/>
    <lineage>
        <taxon>Bacteria</taxon>
        <taxon>Bacillati</taxon>
        <taxon>Mycoplasmatota</taxon>
        <taxon>Mycoplasmoidales</taxon>
        <taxon>Metamycoplasmataceae</taxon>
        <taxon>Mycoplasmopsis</taxon>
    </lineage>
</organism>
<proteinExistence type="inferred from homology"/>
<dbReference type="SUPFAM" id="SSF53335">
    <property type="entry name" value="S-adenosyl-L-methionine-dependent methyltransferases"/>
    <property type="match status" value="1"/>
</dbReference>
<accession>C4XFX2</accession>
<comment type="similarity">
    <text evidence="6">Belongs to the methyltransferase superfamily. RNA methyltransferase RsmG family.</text>
</comment>
<keyword evidence="1 6" id="KW-0963">Cytoplasm</keyword>
<dbReference type="Pfam" id="PF02527">
    <property type="entry name" value="GidB"/>
    <property type="match status" value="1"/>
</dbReference>
<evidence type="ECO:0000256" key="6">
    <source>
        <dbReference type="HAMAP-Rule" id="MF_00074"/>
    </source>
</evidence>
<dbReference type="PANTHER" id="PTHR31760:SF0">
    <property type="entry name" value="S-ADENOSYL-L-METHIONINE-DEPENDENT METHYLTRANSFERASES SUPERFAMILY PROTEIN"/>
    <property type="match status" value="1"/>
</dbReference>